<keyword evidence="3" id="KW-1185">Reference proteome</keyword>
<feature type="region of interest" description="Disordered" evidence="1">
    <location>
        <begin position="1"/>
        <end position="108"/>
    </location>
</feature>
<feature type="compositionally biased region" description="Polar residues" evidence="1">
    <location>
        <begin position="1"/>
        <end position="12"/>
    </location>
</feature>
<feature type="compositionally biased region" description="Polar residues" evidence="1">
    <location>
        <begin position="97"/>
        <end position="107"/>
    </location>
</feature>
<reference evidence="2" key="1">
    <citation type="submission" date="2023-10" db="EMBL/GenBank/DDBJ databases">
        <authorList>
            <person name="Chen Y."/>
            <person name="Shah S."/>
            <person name="Dougan E. K."/>
            <person name="Thang M."/>
            <person name="Chan C."/>
        </authorList>
    </citation>
    <scope>NUCLEOTIDE SEQUENCE [LARGE SCALE GENOMIC DNA]</scope>
</reference>
<proteinExistence type="predicted"/>
<name>A0ABN9QSY9_9DINO</name>
<evidence type="ECO:0000313" key="2">
    <source>
        <dbReference type="EMBL" id="CAK0808305.1"/>
    </source>
</evidence>
<organism evidence="2 3">
    <name type="scientific">Prorocentrum cordatum</name>
    <dbReference type="NCBI Taxonomy" id="2364126"/>
    <lineage>
        <taxon>Eukaryota</taxon>
        <taxon>Sar</taxon>
        <taxon>Alveolata</taxon>
        <taxon>Dinophyceae</taxon>
        <taxon>Prorocentrales</taxon>
        <taxon>Prorocentraceae</taxon>
        <taxon>Prorocentrum</taxon>
    </lineage>
</organism>
<dbReference type="Proteomes" id="UP001189429">
    <property type="component" value="Unassembled WGS sequence"/>
</dbReference>
<feature type="compositionally biased region" description="Polar residues" evidence="1">
    <location>
        <begin position="34"/>
        <end position="52"/>
    </location>
</feature>
<evidence type="ECO:0000256" key="1">
    <source>
        <dbReference type="SAM" id="MobiDB-lite"/>
    </source>
</evidence>
<evidence type="ECO:0000313" key="3">
    <source>
        <dbReference type="Proteomes" id="UP001189429"/>
    </source>
</evidence>
<protein>
    <submittedName>
        <fullName evidence="2">Uncharacterized protein</fullName>
    </submittedName>
</protein>
<comment type="caution">
    <text evidence="2">The sequence shown here is derived from an EMBL/GenBank/DDBJ whole genome shotgun (WGS) entry which is preliminary data.</text>
</comment>
<accession>A0ABN9QSY9</accession>
<sequence length="143" mass="15080">MEYSRLLTTKNTFLDCESPWTEPVELPRRPSSDPGASNGTSASTDQTESSVGSRAVGARDSSGASKEGAAFVTMSRTQRRAKQRKDSKAMKARAALRNSSSGASLNSEQDDLALGQAVAAVKLAAQDAKDGAQPRTQCTKISL</sequence>
<dbReference type="EMBL" id="CAUYUJ010004136">
    <property type="protein sequence ID" value="CAK0808305.1"/>
    <property type="molecule type" value="Genomic_DNA"/>
</dbReference>
<gene>
    <name evidence="2" type="ORF">PCOR1329_LOCUS13941</name>
</gene>